<feature type="coiled-coil region" evidence="1">
    <location>
        <begin position="187"/>
        <end position="214"/>
    </location>
</feature>
<evidence type="ECO:0000259" key="2">
    <source>
        <dbReference type="Pfam" id="PF07500"/>
    </source>
</evidence>
<protein>
    <recommendedName>
        <fullName evidence="2">TFIIS central domain-containing protein</fullName>
    </recommendedName>
</protein>
<reference evidence="3" key="1">
    <citation type="submission" date="2021-11" db="EMBL/GenBank/DDBJ databases">
        <authorList>
            <person name="Schell T."/>
        </authorList>
    </citation>
    <scope>NUCLEOTIDE SEQUENCE</scope>
    <source>
        <strain evidence="3">M5</strain>
    </source>
</reference>
<comment type="caution">
    <text evidence="3">The sequence shown here is derived from an EMBL/GenBank/DDBJ whole genome shotgun (WGS) entry which is preliminary data.</text>
</comment>
<feature type="domain" description="TFIIS central" evidence="2">
    <location>
        <begin position="5"/>
        <end position="96"/>
    </location>
</feature>
<dbReference type="Pfam" id="PF07500">
    <property type="entry name" value="TFIIS_M"/>
    <property type="match status" value="1"/>
</dbReference>
<dbReference type="Proteomes" id="UP000789390">
    <property type="component" value="Unassembled WGS sequence"/>
</dbReference>
<accession>A0A8J2RTY7</accession>
<evidence type="ECO:0000313" key="4">
    <source>
        <dbReference type="Proteomes" id="UP000789390"/>
    </source>
</evidence>
<keyword evidence="4" id="KW-1185">Reference proteome</keyword>
<dbReference type="Gene3D" id="1.10.472.30">
    <property type="entry name" value="Transcription elongation factor S-II, central domain"/>
    <property type="match status" value="1"/>
</dbReference>
<proteinExistence type="predicted"/>
<evidence type="ECO:0000256" key="1">
    <source>
        <dbReference type="SAM" id="Coils"/>
    </source>
</evidence>
<dbReference type="SUPFAM" id="SSF46942">
    <property type="entry name" value="Elongation factor TFIIS domain 2"/>
    <property type="match status" value="1"/>
</dbReference>
<keyword evidence="1" id="KW-0175">Coiled coil</keyword>
<dbReference type="AlphaFoldDB" id="A0A8J2RTY7"/>
<organism evidence="3 4">
    <name type="scientific">Daphnia galeata</name>
    <dbReference type="NCBI Taxonomy" id="27404"/>
    <lineage>
        <taxon>Eukaryota</taxon>
        <taxon>Metazoa</taxon>
        <taxon>Ecdysozoa</taxon>
        <taxon>Arthropoda</taxon>
        <taxon>Crustacea</taxon>
        <taxon>Branchiopoda</taxon>
        <taxon>Diplostraca</taxon>
        <taxon>Cladocera</taxon>
        <taxon>Anomopoda</taxon>
        <taxon>Daphniidae</taxon>
        <taxon>Daphnia</taxon>
    </lineage>
</organism>
<dbReference type="EMBL" id="CAKKLH010000282">
    <property type="protein sequence ID" value="CAH0108287.1"/>
    <property type="molecule type" value="Genomic_DNA"/>
</dbReference>
<dbReference type="InterPro" id="IPR003618">
    <property type="entry name" value="TFIIS_cen_dom"/>
</dbReference>
<gene>
    <name evidence="3" type="ORF">DGAL_LOCUS11658</name>
</gene>
<dbReference type="GO" id="GO:0006351">
    <property type="term" value="P:DNA-templated transcription"/>
    <property type="evidence" value="ECO:0007669"/>
    <property type="project" value="InterPro"/>
</dbReference>
<dbReference type="InterPro" id="IPR036575">
    <property type="entry name" value="TFIIS_cen_dom_sf"/>
</dbReference>
<sequence length="224" mass="25984">MEKPRVASVSSLQSALHSAAKKHEKDFCFEKSGEFAQRVENLSNHYDPTVGRKYMSKVRGLCLKIRNVDFDILVRILNGSLTVDDLYAMSNEEWYSKIFSRPKFDENLAELENQGRGPDFKDRKGGYSTVKDLQEDMGFSDSESHLMEKDSPNEWLQITEQALEDNLKTPPPKSEKTSLFEYPAKSDEQLQEELEEVTQRYRDLTIKFDENNDELALTRETYTF</sequence>
<name>A0A8J2RTY7_9CRUS</name>
<evidence type="ECO:0000313" key="3">
    <source>
        <dbReference type="EMBL" id="CAH0108287.1"/>
    </source>
</evidence>